<feature type="transmembrane region" description="Helical" evidence="4">
    <location>
        <begin position="139"/>
        <end position="161"/>
    </location>
</feature>
<feature type="transmembrane region" description="Helical" evidence="4">
    <location>
        <begin position="377"/>
        <end position="399"/>
    </location>
</feature>
<dbReference type="AlphaFoldDB" id="A0A1H1P129"/>
<evidence type="ECO:0000256" key="3">
    <source>
        <dbReference type="ARBA" id="ARBA00023136"/>
    </source>
</evidence>
<feature type="transmembrane region" description="Helical" evidence="4">
    <location>
        <begin position="310"/>
        <end position="334"/>
    </location>
</feature>
<dbReference type="SUPFAM" id="SSF103473">
    <property type="entry name" value="MFS general substrate transporter"/>
    <property type="match status" value="1"/>
</dbReference>
<feature type="transmembrane region" description="Helical" evidence="4">
    <location>
        <begin position="222"/>
        <end position="243"/>
    </location>
</feature>
<keyword evidence="3 4" id="KW-0472">Membrane</keyword>
<organism evidence="6 7">
    <name type="scientific">Bradyrhizobium canariense</name>
    <dbReference type="NCBI Taxonomy" id="255045"/>
    <lineage>
        <taxon>Bacteria</taxon>
        <taxon>Pseudomonadati</taxon>
        <taxon>Pseudomonadota</taxon>
        <taxon>Alphaproteobacteria</taxon>
        <taxon>Hyphomicrobiales</taxon>
        <taxon>Nitrobacteraceae</taxon>
        <taxon>Bradyrhizobium</taxon>
    </lineage>
</organism>
<evidence type="ECO:0000313" key="7">
    <source>
        <dbReference type="Proteomes" id="UP000243904"/>
    </source>
</evidence>
<dbReference type="Pfam" id="PF07690">
    <property type="entry name" value="MFS_1"/>
    <property type="match status" value="1"/>
</dbReference>
<feature type="transmembrane region" description="Helical" evidence="4">
    <location>
        <begin position="167"/>
        <end position="188"/>
    </location>
</feature>
<keyword evidence="1 4" id="KW-0812">Transmembrane</keyword>
<feature type="transmembrane region" description="Helical" evidence="4">
    <location>
        <begin position="42"/>
        <end position="62"/>
    </location>
</feature>
<evidence type="ECO:0000256" key="2">
    <source>
        <dbReference type="ARBA" id="ARBA00022989"/>
    </source>
</evidence>
<dbReference type="EMBL" id="LT629750">
    <property type="protein sequence ID" value="SDS04956.1"/>
    <property type="molecule type" value="Genomic_DNA"/>
</dbReference>
<dbReference type="PROSITE" id="PS50850">
    <property type="entry name" value="MFS"/>
    <property type="match status" value="1"/>
</dbReference>
<dbReference type="InterPro" id="IPR036259">
    <property type="entry name" value="MFS_trans_sf"/>
</dbReference>
<dbReference type="Proteomes" id="UP000243904">
    <property type="component" value="Chromosome I"/>
</dbReference>
<dbReference type="CDD" id="cd17355">
    <property type="entry name" value="MFS_YcxA_like"/>
    <property type="match status" value="1"/>
</dbReference>
<accession>A0A1H1P129</accession>
<sequence length="410" mass="42384">MLLLRTLRPALPILIGASLMLTLSMGLRQSLGIFLQPLTHDVGISVSDFTLAVAVQNLAWGFLQPLAGAMTVRYGFRTIMVLGAMLYIAGLALMASAHGFISILIGAGVLIGTSLACTAAAIAMSVAARAVPATVRSTVLGIVSAAGSLGSLLAAPIGQVLSEGYGWRTGLAGFVILSLGLLPAAWFAGGVDRIPLPKPASDDIGAASAGAAAKTAFGNASFVVMTSAYFVCGMQLVFITTHLPSYLAICGMDPMLSAQTLGVIGGFNVLGSLFFGWAGQRWNKLALLGAIYIARSLVLAWYFMLPPSPATTLLFGAMMGFLWLGVGPLVAGAVAEMFGLRWQAMIQGLAFMSHQLGSFLGAYGGGLIYDALGSYDMAWRIGVAVGLAAGIIQVAFALIRPSHPPLLRAA</sequence>
<dbReference type="InterPro" id="IPR050327">
    <property type="entry name" value="Proton-linked_MCT"/>
</dbReference>
<evidence type="ECO:0000256" key="1">
    <source>
        <dbReference type="ARBA" id="ARBA00022692"/>
    </source>
</evidence>
<evidence type="ECO:0000259" key="5">
    <source>
        <dbReference type="PROSITE" id="PS50850"/>
    </source>
</evidence>
<feature type="domain" description="Major facilitator superfamily (MFS) profile" evidence="5">
    <location>
        <begin position="10"/>
        <end position="404"/>
    </location>
</feature>
<gene>
    <name evidence="6" type="ORF">SAMN05444158_0839</name>
</gene>
<proteinExistence type="predicted"/>
<feature type="transmembrane region" description="Helical" evidence="4">
    <location>
        <begin position="255"/>
        <end position="278"/>
    </location>
</feature>
<keyword evidence="7" id="KW-1185">Reference proteome</keyword>
<dbReference type="Gene3D" id="1.20.1250.20">
    <property type="entry name" value="MFS general substrate transporter like domains"/>
    <property type="match status" value="1"/>
</dbReference>
<keyword evidence="2 4" id="KW-1133">Transmembrane helix</keyword>
<reference evidence="7" key="1">
    <citation type="submission" date="2016-10" db="EMBL/GenBank/DDBJ databases">
        <authorList>
            <person name="Varghese N."/>
            <person name="Submissions S."/>
        </authorList>
    </citation>
    <scope>NUCLEOTIDE SEQUENCE [LARGE SCALE GENOMIC DNA]</scope>
    <source>
        <strain evidence="7">GAS369</strain>
    </source>
</reference>
<dbReference type="InterPro" id="IPR020846">
    <property type="entry name" value="MFS_dom"/>
</dbReference>
<feature type="transmembrane region" description="Helical" evidence="4">
    <location>
        <begin position="74"/>
        <end position="94"/>
    </location>
</feature>
<dbReference type="RefSeq" id="WP_146686396.1">
    <property type="nucleotide sequence ID" value="NZ_LT629750.1"/>
</dbReference>
<dbReference type="PANTHER" id="PTHR11360:SF284">
    <property type="entry name" value="EG:103B4.3 PROTEIN-RELATED"/>
    <property type="match status" value="1"/>
</dbReference>
<name>A0A1H1P129_9BRAD</name>
<evidence type="ECO:0000256" key="4">
    <source>
        <dbReference type="SAM" id="Phobius"/>
    </source>
</evidence>
<feature type="transmembrane region" description="Helical" evidence="4">
    <location>
        <begin position="100"/>
        <end position="127"/>
    </location>
</feature>
<protein>
    <submittedName>
        <fullName evidence="6">Predicted arabinose efflux permease, MFS family</fullName>
    </submittedName>
</protein>
<dbReference type="PANTHER" id="PTHR11360">
    <property type="entry name" value="MONOCARBOXYLATE TRANSPORTER"/>
    <property type="match status" value="1"/>
</dbReference>
<dbReference type="InterPro" id="IPR011701">
    <property type="entry name" value="MFS"/>
</dbReference>
<evidence type="ECO:0000313" key="6">
    <source>
        <dbReference type="EMBL" id="SDS04956.1"/>
    </source>
</evidence>
<dbReference type="GO" id="GO:0022857">
    <property type="term" value="F:transmembrane transporter activity"/>
    <property type="evidence" value="ECO:0007669"/>
    <property type="project" value="InterPro"/>
</dbReference>
<feature type="transmembrane region" description="Helical" evidence="4">
    <location>
        <begin position="285"/>
        <end position="304"/>
    </location>
</feature>